<evidence type="ECO:0000313" key="2">
    <source>
        <dbReference type="Proteomes" id="UP001283361"/>
    </source>
</evidence>
<gene>
    <name evidence="1" type="ORF">RRG08_052404</name>
</gene>
<name>A0AAE1E826_9GAST</name>
<sequence>MAFEAVTNPCFERFIQKLHWLIQKRRTGGPIGKRSPRDFERGPGHFASGVSWGTNWCRQMLVVLSCNLSVL</sequence>
<keyword evidence="2" id="KW-1185">Reference proteome</keyword>
<dbReference type="EMBL" id="JAWDGP010000740">
    <property type="protein sequence ID" value="KAK3797804.1"/>
    <property type="molecule type" value="Genomic_DNA"/>
</dbReference>
<accession>A0AAE1E826</accession>
<dbReference type="AlphaFoldDB" id="A0AAE1E826"/>
<proteinExistence type="predicted"/>
<protein>
    <submittedName>
        <fullName evidence="1">Uncharacterized protein</fullName>
    </submittedName>
</protein>
<dbReference type="Proteomes" id="UP001283361">
    <property type="component" value="Unassembled WGS sequence"/>
</dbReference>
<comment type="caution">
    <text evidence="1">The sequence shown here is derived from an EMBL/GenBank/DDBJ whole genome shotgun (WGS) entry which is preliminary data.</text>
</comment>
<reference evidence="1" key="1">
    <citation type="journal article" date="2023" name="G3 (Bethesda)">
        <title>A reference genome for the long-term kleptoplast-retaining sea slug Elysia crispata morphotype clarki.</title>
        <authorList>
            <person name="Eastman K.E."/>
            <person name="Pendleton A.L."/>
            <person name="Shaikh M.A."/>
            <person name="Suttiyut T."/>
            <person name="Ogas R."/>
            <person name="Tomko P."/>
            <person name="Gavelis G."/>
            <person name="Widhalm J.R."/>
            <person name="Wisecaver J.H."/>
        </authorList>
    </citation>
    <scope>NUCLEOTIDE SEQUENCE</scope>
    <source>
        <strain evidence="1">ECLA1</strain>
    </source>
</reference>
<organism evidence="1 2">
    <name type="scientific">Elysia crispata</name>
    <name type="common">lettuce slug</name>
    <dbReference type="NCBI Taxonomy" id="231223"/>
    <lineage>
        <taxon>Eukaryota</taxon>
        <taxon>Metazoa</taxon>
        <taxon>Spiralia</taxon>
        <taxon>Lophotrochozoa</taxon>
        <taxon>Mollusca</taxon>
        <taxon>Gastropoda</taxon>
        <taxon>Heterobranchia</taxon>
        <taxon>Euthyneura</taxon>
        <taxon>Panpulmonata</taxon>
        <taxon>Sacoglossa</taxon>
        <taxon>Placobranchoidea</taxon>
        <taxon>Plakobranchidae</taxon>
        <taxon>Elysia</taxon>
    </lineage>
</organism>
<evidence type="ECO:0000313" key="1">
    <source>
        <dbReference type="EMBL" id="KAK3797804.1"/>
    </source>
</evidence>